<dbReference type="GO" id="GO:0016746">
    <property type="term" value="F:acyltransferase activity"/>
    <property type="evidence" value="ECO:0007669"/>
    <property type="project" value="UniProtKB-KW"/>
</dbReference>
<dbReference type="EMBL" id="FWXY01000053">
    <property type="protein sequence ID" value="SMD13925.1"/>
    <property type="molecule type" value="Genomic_DNA"/>
</dbReference>
<dbReference type="PANTHER" id="PTHR34180:SF1">
    <property type="entry name" value="BETA-ALANYL-DOPAMINE_CARCININE HYDROLASE"/>
    <property type="match status" value="1"/>
</dbReference>
<keyword evidence="1" id="KW-0808">Transferase</keyword>
<evidence type="ECO:0000313" key="1">
    <source>
        <dbReference type="EMBL" id="SMD13925.1"/>
    </source>
</evidence>
<dbReference type="Proteomes" id="UP000192418">
    <property type="component" value="Unassembled WGS sequence"/>
</dbReference>
<dbReference type="InterPro" id="IPR047801">
    <property type="entry name" value="Peptidase_C45"/>
</dbReference>
<dbReference type="InterPro" id="IPR047794">
    <property type="entry name" value="C45_proenzyme-like"/>
</dbReference>
<dbReference type="NCBIfam" id="NF040521">
    <property type="entry name" value="C45_proenzyme"/>
    <property type="match status" value="1"/>
</dbReference>
<accession>A0A1W2EW68</accession>
<dbReference type="PANTHER" id="PTHR34180">
    <property type="entry name" value="PEPTIDASE C45"/>
    <property type="match status" value="1"/>
</dbReference>
<reference evidence="1 2" key="1">
    <citation type="submission" date="2017-04" db="EMBL/GenBank/DDBJ databases">
        <authorList>
            <person name="Afonso C.L."/>
            <person name="Miller P.J."/>
            <person name="Scott M.A."/>
            <person name="Spackman E."/>
            <person name="Goraichik I."/>
            <person name="Dimitrov K.M."/>
            <person name="Suarez D.L."/>
            <person name="Swayne D.E."/>
        </authorList>
    </citation>
    <scope>NUCLEOTIDE SEQUENCE [LARGE SCALE GENOMIC DNA]</scope>
    <source>
        <strain evidence="1 2">DSM 3385</strain>
    </source>
</reference>
<dbReference type="AlphaFoldDB" id="A0A1W2EW68"/>
<proteinExistence type="predicted"/>
<name>A0A1W2EW68_9BACT</name>
<dbReference type="Gene3D" id="1.10.10.2120">
    <property type="match status" value="1"/>
</dbReference>
<keyword evidence="1" id="KW-0012">Acyltransferase</keyword>
<organism evidence="1 2">
    <name type="scientific">Desulfocicer vacuolatum DSM 3385</name>
    <dbReference type="NCBI Taxonomy" id="1121400"/>
    <lineage>
        <taxon>Bacteria</taxon>
        <taxon>Pseudomonadati</taxon>
        <taxon>Thermodesulfobacteriota</taxon>
        <taxon>Desulfobacteria</taxon>
        <taxon>Desulfobacterales</taxon>
        <taxon>Desulfobacteraceae</taxon>
        <taxon>Desulfocicer</taxon>
    </lineage>
</organism>
<dbReference type="Gene3D" id="3.60.60.10">
    <property type="entry name" value="Penicillin V Acylase, Chain A"/>
    <property type="match status" value="1"/>
</dbReference>
<evidence type="ECO:0000313" key="2">
    <source>
        <dbReference type="Proteomes" id="UP000192418"/>
    </source>
</evidence>
<gene>
    <name evidence="1" type="ORF">SAMN02746065_1536</name>
</gene>
<sequence>MDIIRLKGTYTQIGHTWGKAIKNDLRSSIDNELNGIAKYISKEKRDLIVMSNKLIPMARAYDPQFMEVLEGMAEGSGISFEEIFALRSLLELMFYCHKLPNMCTAFAAAGDATKDGTTIIGQNIDWHPGTNMSLLRISWPGGAEQLSLCLGGIWEYPLTRHPDEVPFGLTSTLTVSLTPGQDLKKVPLSIVMNRAARQKRLERALSVFVNGEQNMGGFVLASAEDEIIGIELANNNYEVLFPERGMMMRANHYLTDRFKPLDSFAKYWPDSYLRYNRLKVLMQKDWGRITPELMMKKLTDHNNSPKSLCTHVDPEAVFSPSQTLASVIMVPEEGLVYIANGNPCTTPFLAYRLE</sequence>
<keyword evidence="2" id="KW-1185">Reference proteome</keyword>
<protein>
    <submittedName>
        <fullName evidence="1">Isopenicillin-N N-acyltransferase like protein</fullName>
    </submittedName>
</protein>